<dbReference type="OrthoDB" id="539213at2759"/>
<reference evidence="2 3" key="1">
    <citation type="journal article" date="2015" name="Environ. Microbiol.">
        <title>Metagenome sequence of Elaphomyces granulatus from sporocarp tissue reveals Ascomycota ectomycorrhizal fingerprints of genome expansion and a Proteobacteria-rich microbiome.</title>
        <authorList>
            <person name="Quandt C.A."/>
            <person name="Kohler A."/>
            <person name="Hesse C.N."/>
            <person name="Sharpton T.J."/>
            <person name="Martin F."/>
            <person name="Spatafora J.W."/>
        </authorList>
    </citation>
    <scope>NUCLEOTIDE SEQUENCE [LARGE SCALE GENOMIC DNA]</scope>
    <source>
        <strain evidence="2 3">OSC145934</strain>
    </source>
</reference>
<organism evidence="2 3">
    <name type="scientific">Elaphomyces granulatus</name>
    <dbReference type="NCBI Taxonomy" id="519963"/>
    <lineage>
        <taxon>Eukaryota</taxon>
        <taxon>Fungi</taxon>
        <taxon>Dikarya</taxon>
        <taxon>Ascomycota</taxon>
        <taxon>Pezizomycotina</taxon>
        <taxon>Eurotiomycetes</taxon>
        <taxon>Eurotiomycetidae</taxon>
        <taxon>Eurotiales</taxon>
        <taxon>Elaphomycetaceae</taxon>
        <taxon>Elaphomyces</taxon>
    </lineage>
</organism>
<dbReference type="PANTHER" id="PTHR38788:SF3">
    <property type="entry name" value="CLR5 DOMAIN-CONTAINING PROTEIN"/>
    <property type="match status" value="1"/>
</dbReference>
<dbReference type="AlphaFoldDB" id="A0A232LRF4"/>
<protein>
    <recommendedName>
        <fullName evidence="1">Clr5 domain-containing protein</fullName>
    </recommendedName>
</protein>
<keyword evidence="3" id="KW-1185">Reference proteome</keyword>
<proteinExistence type="predicted"/>
<feature type="domain" description="Clr5" evidence="1">
    <location>
        <begin position="1"/>
        <end position="25"/>
    </location>
</feature>
<dbReference type="PANTHER" id="PTHR38788">
    <property type="entry name" value="CLR5 DOMAIN-CONTAINING PROTEIN"/>
    <property type="match status" value="1"/>
</dbReference>
<dbReference type="InterPro" id="IPR025676">
    <property type="entry name" value="Clr5_dom"/>
</dbReference>
<feature type="non-terminal residue" evidence="2">
    <location>
        <position position="192"/>
    </location>
</feature>
<gene>
    <name evidence="2" type="ORF">Egran_05855</name>
</gene>
<evidence type="ECO:0000259" key="1">
    <source>
        <dbReference type="Pfam" id="PF14420"/>
    </source>
</evidence>
<evidence type="ECO:0000313" key="2">
    <source>
        <dbReference type="EMBL" id="OXV06377.1"/>
    </source>
</evidence>
<dbReference type="Pfam" id="PF14420">
    <property type="entry name" value="Clr5"/>
    <property type="match status" value="1"/>
</dbReference>
<dbReference type="EMBL" id="NPHW01005834">
    <property type="protein sequence ID" value="OXV06377.1"/>
    <property type="molecule type" value="Genomic_DNA"/>
</dbReference>
<evidence type="ECO:0000313" key="3">
    <source>
        <dbReference type="Proteomes" id="UP000243515"/>
    </source>
</evidence>
<dbReference type="Proteomes" id="UP000243515">
    <property type="component" value="Unassembled WGS sequence"/>
</dbReference>
<sequence>MKDEHGFDAVTDQYKYHFRKWKIRKNINTSMKRKLLDQCQERSDAGKRTAISVNNRPVNSKKLLRQVRKEGKQDIVLRPTAGASTNIGKILSSSSLQFGASIFMAWNMPYGTMDFKWSPSLNHSSPFGQAVSPHSEAMVSVITPPANNAGSPNDAPSPLSKAITVKRSIERTRMFAEGRFDDLIKSMTKEEG</sequence>
<comment type="caution">
    <text evidence="2">The sequence shown here is derived from an EMBL/GenBank/DDBJ whole genome shotgun (WGS) entry which is preliminary data.</text>
</comment>
<name>A0A232LRF4_9EURO</name>
<accession>A0A232LRF4</accession>